<dbReference type="InterPro" id="IPR036390">
    <property type="entry name" value="WH_DNA-bd_sf"/>
</dbReference>
<dbReference type="PANTHER" id="PTHR33204">
    <property type="entry name" value="TRANSCRIPTIONAL REGULATOR, MARR FAMILY"/>
    <property type="match status" value="1"/>
</dbReference>
<dbReference type="PROSITE" id="PS51118">
    <property type="entry name" value="HTH_HXLR"/>
    <property type="match status" value="1"/>
</dbReference>
<evidence type="ECO:0000259" key="4">
    <source>
        <dbReference type="PROSITE" id="PS51118"/>
    </source>
</evidence>
<name>A0A1G5ACU2_9FIRM</name>
<keyword evidence="2" id="KW-0238">DNA-binding</keyword>
<keyword evidence="3" id="KW-0804">Transcription</keyword>
<dbReference type="PANTHER" id="PTHR33204:SF29">
    <property type="entry name" value="TRANSCRIPTIONAL REGULATOR"/>
    <property type="match status" value="1"/>
</dbReference>
<keyword evidence="6" id="KW-1185">Reference proteome</keyword>
<feature type="domain" description="HTH hxlR-type" evidence="4">
    <location>
        <begin position="8"/>
        <end position="106"/>
    </location>
</feature>
<protein>
    <submittedName>
        <fullName evidence="5">Transcriptional regulator, HxlR family</fullName>
    </submittedName>
</protein>
<evidence type="ECO:0000256" key="1">
    <source>
        <dbReference type="ARBA" id="ARBA00023015"/>
    </source>
</evidence>
<evidence type="ECO:0000256" key="2">
    <source>
        <dbReference type="ARBA" id="ARBA00023125"/>
    </source>
</evidence>
<keyword evidence="1" id="KW-0805">Transcription regulation</keyword>
<dbReference type="GO" id="GO:0003677">
    <property type="term" value="F:DNA binding"/>
    <property type="evidence" value="ECO:0007669"/>
    <property type="project" value="UniProtKB-KW"/>
</dbReference>
<dbReference type="EMBL" id="FMUS01000001">
    <property type="protein sequence ID" value="SCX75673.1"/>
    <property type="molecule type" value="Genomic_DNA"/>
</dbReference>
<dbReference type="STRING" id="1120976.SAMN03080606_00061"/>
<dbReference type="Proteomes" id="UP000198636">
    <property type="component" value="Unassembled WGS sequence"/>
</dbReference>
<dbReference type="Gene3D" id="1.10.10.10">
    <property type="entry name" value="Winged helix-like DNA-binding domain superfamily/Winged helix DNA-binding domain"/>
    <property type="match status" value="1"/>
</dbReference>
<accession>A0A1G5ACU2</accession>
<dbReference type="SUPFAM" id="SSF46785">
    <property type="entry name" value="Winged helix' DNA-binding domain"/>
    <property type="match status" value="1"/>
</dbReference>
<reference evidence="5 6" key="1">
    <citation type="submission" date="2016-10" db="EMBL/GenBank/DDBJ databases">
        <authorList>
            <person name="de Groot N.N."/>
        </authorList>
    </citation>
    <scope>NUCLEOTIDE SEQUENCE [LARGE SCALE GENOMIC DNA]</scope>
    <source>
        <strain evidence="5 6">DSM 18978</strain>
    </source>
</reference>
<dbReference type="InterPro" id="IPR002577">
    <property type="entry name" value="HTH_HxlR"/>
</dbReference>
<evidence type="ECO:0000313" key="5">
    <source>
        <dbReference type="EMBL" id="SCX75673.1"/>
    </source>
</evidence>
<dbReference type="InterPro" id="IPR036388">
    <property type="entry name" value="WH-like_DNA-bd_sf"/>
</dbReference>
<dbReference type="RefSeq" id="WP_242876865.1">
    <property type="nucleotide sequence ID" value="NZ_FMUS01000001.1"/>
</dbReference>
<organism evidence="5 6">
    <name type="scientific">Alkaliphilus peptidifermentans DSM 18978</name>
    <dbReference type="NCBI Taxonomy" id="1120976"/>
    <lineage>
        <taxon>Bacteria</taxon>
        <taxon>Bacillati</taxon>
        <taxon>Bacillota</taxon>
        <taxon>Clostridia</taxon>
        <taxon>Peptostreptococcales</taxon>
        <taxon>Natronincolaceae</taxon>
        <taxon>Alkaliphilus</taxon>
    </lineage>
</organism>
<dbReference type="AlphaFoldDB" id="A0A1G5ACU2"/>
<sequence length="108" mass="12923">MEIKNIKCPLEITHNIINGKWKISIICLLKNSVMRFNELQKALPEIQKSYLTQQLKELEEYGIVHRQAYLEVPPKVEYSLTEIGNEFLKVMDVMNRWGEYYIKHIERK</sequence>
<gene>
    <name evidence="5" type="ORF">SAMN03080606_00061</name>
</gene>
<dbReference type="Pfam" id="PF01638">
    <property type="entry name" value="HxlR"/>
    <property type="match status" value="1"/>
</dbReference>
<evidence type="ECO:0000256" key="3">
    <source>
        <dbReference type="ARBA" id="ARBA00023163"/>
    </source>
</evidence>
<proteinExistence type="predicted"/>
<evidence type="ECO:0000313" key="6">
    <source>
        <dbReference type="Proteomes" id="UP000198636"/>
    </source>
</evidence>